<dbReference type="EMBL" id="BPLQ01004124">
    <property type="protein sequence ID" value="GIY05778.1"/>
    <property type="molecule type" value="Genomic_DNA"/>
</dbReference>
<gene>
    <name evidence="1" type="ORF">CDAR_506541</name>
</gene>
<accession>A0AAV4QEJ4</accession>
<proteinExistence type="predicted"/>
<protein>
    <recommendedName>
        <fullName evidence="3">Ycf15</fullName>
    </recommendedName>
</protein>
<name>A0AAV4QEJ4_9ARAC</name>
<organism evidence="1 2">
    <name type="scientific">Caerostris darwini</name>
    <dbReference type="NCBI Taxonomy" id="1538125"/>
    <lineage>
        <taxon>Eukaryota</taxon>
        <taxon>Metazoa</taxon>
        <taxon>Ecdysozoa</taxon>
        <taxon>Arthropoda</taxon>
        <taxon>Chelicerata</taxon>
        <taxon>Arachnida</taxon>
        <taxon>Araneae</taxon>
        <taxon>Araneomorphae</taxon>
        <taxon>Entelegynae</taxon>
        <taxon>Araneoidea</taxon>
        <taxon>Araneidae</taxon>
        <taxon>Caerostris</taxon>
    </lineage>
</organism>
<comment type="caution">
    <text evidence="1">The sequence shown here is derived from an EMBL/GenBank/DDBJ whole genome shotgun (WGS) entry which is preliminary data.</text>
</comment>
<reference evidence="1 2" key="1">
    <citation type="submission" date="2021-06" db="EMBL/GenBank/DDBJ databases">
        <title>Caerostris darwini draft genome.</title>
        <authorList>
            <person name="Kono N."/>
            <person name="Arakawa K."/>
        </authorList>
    </citation>
    <scope>NUCLEOTIDE SEQUENCE [LARGE SCALE GENOMIC DNA]</scope>
</reference>
<keyword evidence="2" id="KW-1185">Reference proteome</keyword>
<dbReference type="AlphaFoldDB" id="A0AAV4QEJ4"/>
<dbReference type="Proteomes" id="UP001054837">
    <property type="component" value="Unassembled WGS sequence"/>
</dbReference>
<evidence type="ECO:0000313" key="2">
    <source>
        <dbReference type="Proteomes" id="UP001054837"/>
    </source>
</evidence>
<evidence type="ECO:0000313" key="1">
    <source>
        <dbReference type="EMBL" id="GIY05778.1"/>
    </source>
</evidence>
<sequence>MYGVSKLNNASNNLLSTVDKDKGDSVLVRNGLEFYLWVLGTGSCPRFLYKRKNPEKSHQEVSLLRRDCYHRVSSFDPSSRRTPAKSEHTCIPVAFMTLSRIVQGRQ</sequence>
<evidence type="ECO:0008006" key="3">
    <source>
        <dbReference type="Google" id="ProtNLM"/>
    </source>
</evidence>